<keyword evidence="2" id="KW-1185">Reference proteome</keyword>
<gene>
    <name evidence="1" type="ORF">JL102_09180</name>
</gene>
<dbReference type="SUPFAM" id="SSF74653">
    <property type="entry name" value="TolA/TonB C-terminal domain"/>
    <property type="match status" value="1"/>
</dbReference>
<proteinExistence type="predicted"/>
<dbReference type="Proteomes" id="UP000659388">
    <property type="component" value="Unassembled WGS sequence"/>
</dbReference>
<dbReference type="RefSeq" id="WP_202244088.1">
    <property type="nucleotide sequence ID" value="NZ_JAESIY010000004.1"/>
</dbReference>
<sequence>MPDINNIHLAFPCDQNRKTLNKKGVQFNCSKCQNQVHDFTKKSDEELNNKLTNTKRPVCGIFKTSQLSKDFLKYASVSLLVSTMTASSACSQTTLSEHTSNEEFIISETNEEFLGIIVEAPATAEEGWHKFYNSIYNNIKLSEHIPDTSFKVFVSFDVTQNGDMININVIKGGSVELNKIIIKTFKNENYHFIPAKQKGIEVSSRMVVPLIFK</sequence>
<organism evidence="1 2">
    <name type="scientific">Fulvivirga sediminis</name>
    <dbReference type="NCBI Taxonomy" id="2803949"/>
    <lineage>
        <taxon>Bacteria</taxon>
        <taxon>Pseudomonadati</taxon>
        <taxon>Bacteroidota</taxon>
        <taxon>Cytophagia</taxon>
        <taxon>Cytophagales</taxon>
        <taxon>Fulvivirgaceae</taxon>
        <taxon>Fulvivirga</taxon>
    </lineage>
</organism>
<evidence type="ECO:0008006" key="3">
    <source>
        <dbReference type="Google" id="ProtNLM"/>
    </source>
</evidence>
<dbReference type="AlphaFoldDB" id="A0A937F4L8"/>
<evidence type="ECO:0000313" key="2">
    <source>
        <dbReference type="Proteomes" id="UP000659388"/>
    </source>
</evidence>
<protein>
    <recommendedName>
        <fullName evidence="3">TonB C-terminal domain-containing protein</fullName>
    </recommendedName>
</protein>
<evidence type="ECO:0000313" key="1">
    <source>
        <dbReference type="EMBL" id="MBL3656301.1"/>
    </source>
</evidence>
<name>A0A937F4L8_9BACT</name>
<accession>A0A937F4L8</accession>
<dbReference type="Gene3D" id="3.30.1150.10">
    <property type="match status" value="1"/>
</dbReference>
<comment type="caution">
    <text evidence="1">The sequence shown here is derived from an EMBL/GenBank/DDBJ whole genome shotgun (WGS) entry which is preliminary data.</text>
</comment>
<dbReference type="EMBL" id="JAESIY010000004">
    <property type="protein sequence ID" value="MBL3656301.1"/>
    <property type="molecule type" value="Genomic_DNA"/>
</dbReference>
<reference evidence="1" key="1">
    <citation type="submission" date="2021-01" db="EMBL/GenBank/DDBJ databases">
        <title>Fulvivirga kasyanovii gen. nov., sp nov., a novel member of the phylum Bacteroidetes isolated from seawater in a mussel farm.</title>
        <authorList>
            <person name="Zhao L.-H."/>
            <person name="Wang Z.-J."/>
        </authorList>
    </citation>
    <scope>NUCLEOTIDE SEQUENCE</scope>
    <source>
        <strain evidence="1">2943</strain>
    </source>
</reference>